<name>A0A022PWK9_ERYGU</name>
<evidence type="ECO:0000313" key="9">
    <source>
        <dbReference type="Proteomes" id="UP000030748"/>
    </source>
</evidence>
<dbReference type="InterPro" id="IPR008797">
    <property type="entry name" value="PSII_PsbQ"/>
</dbReference>
<dbReference type="Pfam" id="PF05757">
    <property type="entry name" value="PsbQ"/>
    <property type="match status" value="1"/>
</dbReference>
<dbReference type="FunFam" id="1.20.120.290:FF:000003">
    <property type="entry name" value="Photosynthetic NDH subunit of lumenal location 3, chloroplastic"/>
    <property type="match status" value="1"/>
</dbReference>
<dbReference type="GO" id="GO:0009767">
    <property type="term" value="P:photosynthetic electron transport chain"/>
    <property type="evidence" value="ECO:0000318"/>
    <property type="project" value="GO_Central"/>
</dbReference>
<keyword evidence="6" id="KW-0472">Membrane</keyword>
<keyword evidence="3" id="KW-0934">Plastid</keyword>
<evidence type="ECO:0000256" key="7">
    <source>
        <dbReference type="ARBA" id="ARBA00035649"/>
    </source>
</evidence>
<proteinExistence type="inferred from homology"/>
<keyword evidence="4" id="KW-0809">Transit peptide</keyword>
<evidence type="ECO:0000256" key="5">
    <source>
        <dbReference type="ARBA" id="ARBA00023078"/>
    </source>
</evidence>
<dbReference type="Proteomes" id="UP000030748">
    <property type="component" value="Unassembled WGS sequence"/>
</dbReference>
<keyword evidence="9" id="KW-1185">Reference proteome</keyword>
<sequence>MATRANFNVIPTICSVEKIQKRARIACFFDKKKADEEEVDRDNSVQTITRRLAIGISTIALFGTATVGKSIADDNGFWLNGPLPVPYATNKINNEETGTRSFLRKGLYIADVGTKGRIHRLKKYAFDLIAMGDLIEQRDAWNYVRRYLRLKSTFMYFDFDEVISAAPVDDKKSLTDLANRLFDNVEKLEAAVRKQNYPNIESCYEETTTLLEEVMTRMA</sequence>
<dbReference type="GO" id="GO:0019898">
    <property type="term" value="C:extrinsic component of membrane"/>
    <property type="evidence" value="ECO:0007669"/>
    <property type="project" value="InterPro"/>
</dbReference>
<keyword evidence="2" id="KW-0150">Chloroplast</keyword>
<comment type="similarity">
    <text evidence="7">Belongs to the PsbQ family.</text>
</comment>
<dbReference type="Gene3D" id="1.20.120.290">
    <property type="entry name" value="Oxygen-evolving enhancer protein 3 (PsbQ), four-helix up-down bundle"/>
    <property type="match status" value="1"/>
</dbReference>
<evidence type="ECO:0000256" key="2">
    <source>
        <dbReference type="ARBA" id="ARBA00022528"/>
    </source>
</evidence>
<dbReference type="InterPro" id="IPR054099">
    <property type="entry name" value="PSII_PsbQ_pln"/>
</dbReference>
<dbReference type="PANTHER" id="PTHR33399">
    <property type="entry name" value="OXYGEN-EVOLVING ENHANCER PROTEIN 3-1, CHLOROPLASTIC"/>
    <property type="match status" value="1"/>
</dbReference>
<reference evidence="8 9" key="1">
    <citation type="journal article" date="2013" name="Proc. Natl. Acad. Sci. U.S.A.">
        <title>Fine-scale variation in meiotic recombination in Mimulus inferred from population shotgun sequencing.</title>
        <authorList>
            <person name="Hellsten U."/>
            <person name="Wright K.M."/>
            <person name="Jenkins J."/>
            <person name="Shu S."/>
            <person name="Yuan Y."/>
            <person name="Wessler S.R."/>
            <person name="Schmutz J."/>
            <person name="Willis J.H."/>
            <person name="Rokhsar D.S."/>
        </authorList>
    </citation>
    <scope>NUCLEOTIDE SEQUENCE [LARGE SCALE GENOMIC DNA]</scope>
    <source>
        <strain evidence="9">cv. DUN x IM62</strain>
    </source>
</reference>
<accession>A0A022PWK9</accession>
<evidence type="ECO:0000256" key="4">
    <source>
        <dbReference type="ARBA" id="ARBA00022946"/>
    </source>
</evidence>
<dbReference type="GO" id="GO:0009507">
    <property type="term" value="C:chloroplast"/>
    <property type="evidence" value="ECO:0000318"/>
    <property type="project" value="GO_Central"/>
</dbReference>
<dbReference type="AlphaFoldDB" id="A0A022PWK9"/>
<dbReference type="GO" id="GO:0005509">
    <property type="term" value="F:calcium ion binding"/>
    <property type="evidence" value="ECO:0007669"/>
    <property type="project" value="InterPro"/>
</dbReference>
<comment type="subcellular location">
    <subcellularLocation>
        <location evidence="1">Plastid</location>
        <location evidence="1">Chloroplast thylakoid membrane</location>
    </subcellularLocation>
</comment>
<organism evidence="8 9">
    <name type="scientific">Erythranthe guttata</name>
    <name type="common">Yellow monkey flower</name>
    <name type="synonym">Mimulus guttatus</name>
    <dbReference type="NCBI Taxonomy" id="4155"/>
    <lineage>
        <taxon>Eukaryota</taxon>
        <taxon>Viridiplantae</taxon>
        <taxon>Streptophyta</taxon>
        <taxon>Embryophyta</taxon>
        <taxon>Tracheophyta</taxon>
        <taxon>Spermatophyta</taxon>
        <taxon>Magnoliopsida</taxon>
        <taxon>eudicotyledons</taxon>
        <taxon>Gunneridae</taxon>
        <taxon>Pentapetalae</taxon>
        <taxon>asterids</taxon>
        <taxon>lamiids</taxon>
        <taxon>Lamiales</taxon>
        <taxon>Phrymaceae</taxon>
        <taxon>Erythranthe</taxon>
    </lineage>
</organism>
<dbReference type="SUPFAM" id="SSF101112">
    <property type="entry name" value="Oxygen-evolving enhancer protein 3"/>
    <property type="match status" value="1"/>
</dbReference>
<dbReference type="InterPro" id="IPR023222">
    <property type="entry name" value="PsbQ-like_dom_sf"/>
</dbReference>
<protein>
    <submittedName>
        <fullName evidence="8">Uncharacterized protein</fullName>
    </submittedName>
</protein>
<dbReference type="KEGG" id="egt:105948855"/>
<dbReference type="PhylomeDB" id="A0A022PWK9"/>
<dbReference type="STRING" id="4155.A0A022PWK9"/>
<evidence type="ECO:0000256" key="3">
    <source>
        <dbReference type="ARBA" id="ARBA00022640"/>
    </source>
</evidence>
<dbReference type="OrthoDB" id="783722at2759"/>
<dbReference type="OMA" id="QSCYQET"/>
<dbReference type="EMBL" id="KI632305">
    <property type="protein sequence ID" value="EYU19203.1"/>
    <property type="molecule type" value="Genomic_DNA"/>
</dbReference>
<dbReference type="GO" id="GO:0009535">
    <property type="term" value="C:chloroplast thylakoid membrane"/>
    <property type="evidence" value="ECO:0007669"/>
    <property type="project" value="UniProtKB-SubCell"/>
</dbReference>
<evidence type="ECO:0000313" key="8">
    <source>
        <dbReference type="EMBL" id="EYU19203.1"/>
    </source>
</evidence>
<dbReference type="GO" id="GO:0009654">
    <property type="term" value="C:photosystem II oxygen evolving complex"/>
    <property type="evidence" value="ECO:0007669"/>
    <property type="project" value="InterPro"/>
</dbReference>
<dbReference type="PANTHER" id="PTHR33399:SF2">
    <property type="entry name" value="PHOTOSYNTHETIC NDH SUBUNIT OF LUMENAL LOCATION 3, CHLOROPLASTIC"/>
    <property type="match status" value="1"/>
</dbReference>
<dbReference type="eggNOG" id="ENOG502QVCH">
    <property type="taxonomic scope" value="Eukaryota"/>
</dbReference>
<keyword evidence="5" id="KW-0793">Thylakoid</keyword>
<gene>
    <name evidence="8" type="ORF">MIMGU_mgv1a013464mg</name>
</gene>
<evidence type="ECO:0000256" key="1">
    <source>
        <dbReference type="ARBA" id="ARBA00004334"/>
    </source>
</evidence>
<evidence type="ECO:0000256" key="6">
    <source>
        <dbReference type="ARBA" id="ARBA00023136"/>
    </source>
</evidence>